<dbReference type="RefSeq" id="WP_258868776.1">
    <property type="nucleotide sequence ID" value="NZ_UYIQ01000001.1"/>
</dbReference>
<sequence>MRKFLSIFIVAGLFFSCQREEADAPFATDTDISVLPSTETKASDNGLLGWVALTGQTHISAEEAQETALLPLCKCVK</sequence>
<gene>
    <name evidence="1" type="ORF">NCTC11458_01536</name>
</gene>
<evidence type="ECO:0000313" key="1">
    <source>
        <dbReference type="EMBL" id="VDG82229.1"/>
    </source>
</evidence>
<dbReference type="PROSITE" id="PS51257">
    <property type="entry name" value="PROKAR_LIPOPROTEIN"/>
    <property type="match status" value="1"/>
</dbReference>
<organism evidence="1 2">
    <name type="scientific">Capnocytophaga ochracea</name>
    <dbReference type="NCBI Taxonomy" id="1018"/>
    <lineage>
        <taxon>Bacteria</taxon>
        <taxon>Pseudomonadati</taxon>
        <taxon>Bacteroidota</taxon>
        <taxon>Flavobacteriia</taxon>
        <taxon>Flavobacteriales</taxon>
        <taxon>Flavobacteriaceae</taxon>
        <taxon>Capnocytophaga</taxon>
    </lineage>
</organism>
<evidence type="ECO:0000313" key="2">
    <source>
        <dbReference type="Proteomes" id="UP000276733"/>
    </source>
</evidence>
<accession>A0A7Z8YDD3</accession>
<name>A0A7Z8YDD3_CAPOC</name>
<dbReference type="AlphaFoldDB" id="A0A7Z8YDD3"/>
<protein>
    <submittedName>
        <fullName evidence="1">Uncharacterized protein</fullName>
    </submittedName>
</protein>
<comment type="caution">
    <text evidence="1">The sequence shown here is derived from an EMBL/GenBank/DDBJ whole genome shotgun (WGS) entry which is preliminary data.</text>
</comment>
<dbReference type="EMBL" id="UYIQ01000001">
    <property type="protein sequence ID" value="VDG82229.1"/>
    <property type="molecule type" value="Genomic_DNA"/>
</dbReference>
<dbReference type="Proteomes" id="UP000276733">
    <property type="component" value="Unassembled WGS sequence"/>
</dbReference>
<proteinExistence type="predicted"/>
<reference evidence="1 2" key="1">
    <citation type="submission" date="2018-11" db="EMBL/GenBank/DDBJ databases">
        <authorList>
            <consortium name="Pathogen Informatics"/>
        </authorList>
    </citation>
    <scope>NUCLEOTIDE SEQUENCE [LARGE SCALE GENOMIC DNA]</scope>
    <source>
        <strain evidence="1 2">NCTC11458</strain>
    </source>
</reference>